<dbReference type="OrthoDB" id="9815896at2"/>
<dbReference type="Pfam" id="PF02367">
    <property type="entry name" value="TsaE"/>
    <property type="match status" value="1"/>
</dbReference>
<keyword evidence="9" id="KW-0460">Magnesium</keyword>
<keyword evidence="5" id="KW-0819">tRNA processing</keyword>
<dbReference type="InterPro" id="IPR003442">
    <property type="entry name" value="T6A_TsaE"/>
</dbReference>
<dbReference type="GO" id="GO:0046872">
    <property type="term" value="F:metal ion binding"/>
    <property type="evidence" value="ECO:0007669"/>
    <property type="project" value="UniProtKB-KW"/>
</dbReference>
<dbReference type="RefSeq" id="WP_002772442.1">
    <property type="nucleotide sequence ID" value="NZ_JQDG01000067.1"/>
</dbReference>
<dbReference type="InterPro" id="IPR027417">
    <property type="entry name" value="P-loop_NTPase"/>
</dbReference>
<dbReference type="PANTHER" id="PTHR33540">
    <property type="entry name" value="TRNA THREONYLCARBAMOYLADENOSINE BIOSYNTHESIS PROTEIN TSAE"/>
    <property type="match status" value="1"/>
</dbReference>
<name>A0A833H2I6_9LEPT</name>
<evidence type="ECO:0000256" key="5">
    <source>
        <dbReference type="ARBA" id="ARBA00022694"/>
    </source>
</evidence>
<dbReference type="Gene3D" id="3.40.50.300">
    <property type="entry name" value="P-loop containing nucleotide triphosphate hydrolases"/>
    <property type="match status" value="1"/>
</dbReference>
<evidence type="ECO:0000313" key="12">
    <source>
        <dbReference type="Proteomes" id="UP000460298"/>
    </source>
</evidence>
<reference evidence="11 12" key="1">
    <citation type="submission" date="2019-10" db="EMBL/GenBank/DDBJ databases">
        <title>Extracellular Electron Transfer in a Candidatus Methanoperedens spp. Enrichment Culture.</title>
        <authorList>
            <person name="Berger S."/>
            <person name="Rangel Shaw D."/>
            <person name="Berben T."/>
            <person name="In 'T Zandt M."/>
            <person name="Frank J."/>
            <person name="Reimann J."/>
            <person name="Jetten M.S.M."/>
            <person name="Welte C.U."/>
        </authorList>
    </citation>
    <scope>NUCLEOTIDE SEQUENCE [LARGE SCALE GENOMIC DNA]</scope>
    <source>
        <strain evidence="11">SB12</strain>
    </source>
</reference>
<evidence type="ECO:0000256" key="4">
    <source>
        <dbReference type="ARBA" id="ARBA00022490"/>
    </source>
</evidence>
<evidence type="ECO:0000256" key="8">
    <source>
        <dbReference type="ARBA" id="ARBA00022840"/>
    </source>
</evidence>
<dbReference type="PANTHER" id="PTHR33540:SF2">
    <property type="entry name" value="TRNA THREONYLCARBAMOYLADENOSINE BIOSYNTHESIS PROTEIN TSAE"/>
    <property type="match status" value="1"/>
</dbReference>
<protein>
    <recommendedName>
        <fullName evidence="3">tRNA threonylcarbamoyladenosine biosynthesis protein TsaE</fullName>
    </recommendedName>
    <alternativeName>
        <fullName evidence="10">t(6)A37 threonylcarbamoyladenosine biosynthesis protein TsaE</fullName>
    </alternativeName>
</protein>
<keyword evidence="6" id="KW-0479">Metal-binding</keyword>
<organism evidence="11 12">
    <name type="scientific">Leptonema illini</name>
    <dbReference type="NCBI Taxonomy" id="183"/>
    <lineage>
        <taxon>Bacteria</taxon>
        <taxon>Pseudomonadati</taxon>
        <taxon>Spirochaetota</taxon>
        <taxon>Spirochaetia</taxon>
        <taxon>Leptospirales</taxon>
        <taxon>Leptospiraceae</taxon>
        <taxon>Leptonema</taxon>
    </lineage>
</organism>
<keyword evidence="8" id="KW-0067">ATP-binding</keyword>
<dbReference type="GO" id="GO:0002949">
    <property type="term" value="P:tRNA threonylcarbamoyladenosine modification"/>
    <property type="evidence" value="ECO:0007669"/>
    <property type="project" value="InterPro"/>
</dbReference>
<evidence type="ECO:0000256" key="7">
    <source>
        <dbReference type="ARBA" id="ARBA00022741"/>
    </source>
</evidence>
<keyword evidence="11" id="KW-0808">Transferase</keyword>
<dbReference type="Proteomes" id="UP000460298">
    <property type="component" value="Unassembled WGS sequence"/>
</dbReference>
<dbReference type="SUPFAM" id="SSF52540">
    <property type="entry name" value="P-loop containing nucleoside triphosphate hydrolases"/>
    <property type="match status" value="1"/>
</dbReference>
<keyword evidence="7" id="KW-0547">Nucleotide-binding</keyword>
<evidence type="ECO:0000256" key="10">
    <source>
        <dbReference type="ARBA" id="ARBA00032441"/>
    </source>
</evidence>
<dbReference type="NCBIfam" id="TIGR00150">
    <property type="entry name" value="T6A_YjeE"/>
    <property type="match status" value="1"/>
</dbReference>
<evidence type="ECO:0000256" key="6">
    <source>
        <dbReference type="ARBA" id="ARBA00022723"/>
    </source>
</evidence>
<proteinExistence type="inferred from homology"/>
<evidence type="ECO:0000256" key="9">
    <source>
        <dbReference type="ARBA" id="ARBA00022842"/>
    </source>
</evidence>
<accession>A0A833H2I6</accession>
<dbReference type="GO" id="GO:0005524">
    <property type="term" value="F:ATP binding"/>
    <property type="evidence" value="ECO:0007669"/>
    <property type="project" value="UniProtKB-KW"/>
</dbReference>
<comment type="similarity">
    <text evidence="2">Belongs to the TsaE family.</text>
</comment>
<evidence type="ECO:0000313" key="11">
    <source>
        <dbReference type="EMBL" id="KAB2933319.1"/>
    </source>
</evidence>
<sequence>MQEEPSQTPDGETLLETVRSNDESDTEAFAHRLFSRYLLDLPGAVLLLDGDLGAGKTAFCRALGRLLAIDEPVNSPTFNLLHQHSGKKGVLCHYDLYRISEMELEELEFPDLWADVVDQRFTIHAIEWWRRAGSIHSRLPVFRIELEFHPPEEHRTIHLYRRNA</sequence>
<evidence type="ECO:0000256" key="1">
    <source>
        <dbReference type="ARBA" id="ARBA00004496"/>
    </source>
</evidence>
<dbReference type="GO" id="GO:0005737">
    <property type="term" value="C:cytoplasm"/>
    <property type="evidence" value="ECO:0007669"/>
    <property type="project" value="UniProtKB-SubCell"/>
</dbReference>
<comment type="caution">
    <text evidence="11">The sequence shown here is derived from an EMBL/GenBank/DDBJ whole genome shotgun (WGS) entry which is preliminary data.</text>
</comment>
<dbReference type="GO" id="GO:0016740">
    <property type="term" value="F:transferase activity"/>
    <property type="evidence" value="ECO:0007669"/>
    <property type="project" value="UniProtKB-KW"/>
</dbReference>
<evidence type="ECO:0000256" key="2">
    <source>
        <dbReference type="ARBA" id="ARBA00007599"/>
    </source>
</evidence>
<keyword evidence="4" id="KW-0963">Cytoplasm</keyword>
<comment type="subcellular location">
    <subcellularLocation>
        <location evidence="1">Cytoplasm</location>
    </subcellularLocation>
</comment>
<dbReference type="EMBL" id="WBUI01000006">
    <property type="protein sequence ID" value="KAB2933319.1"/>
    <property type="molecule type" value="Genomic_DNA"/>
</dbReference>
<dbReference type="AlphaFoldDB" id="A0A833H2I6"/>
<evidence type="ECO:0000256" key="3">
    <source>
        <dbReference type="ARBA" id="ARBA00019010"/>
    </source>
</evidence>
<gene>
    <name evidence="11" type="primary">tsaE</name>
    <name evidence="11" type="ORF">F9K24_08190</name>
</gene>